<evidence type="ECO:0000313" key="2">
    <source>
        <dbReference type="EMBL" id="KAF6749199.1"/>
    </source>
</evidence>
<feature type="compositionally biased region" description="Low complexity" evidence="1">
    <location>
        <begin position="28"/>
        <end position="43"/>
    </location>
</feature>
<dbReference type="OrthoDB" id="415460at2759"/>
<proteinExistence type="predicted"/>
<dbReference type="AlphaFoldDB" id="A0A8H6HLH0"/>
<name>A0A8H6HLH0_9AGAR</name>
<evidence type="ECO:0000313" key="3">
    <source>
        <dbReference type="Proteomes" id="UP000521943"/>
    </source>
</evidence>
<reference evidence="2 3" key="1">
    <citation type="submission" date="2020-07" db="EMBL/GenBank/DDBJ databases">
        <title>Comparative genomics of pyrophilous fungi reveals a link between fire events and developmental genes.</title>
        <authorList>
            <consortium name="DOE Joint Genome Institute"/>
            <person name="Steindorff A.S."/>
            <person name="Carver A."/>
            <person name="Calhoun S."/>
            <person name="Stillman K."/>
            <person name="Liu H."/>
            <person name="Lipzen A."/>
            <person name="Pangilinan J."/>
            <person name="Labutti K."/>
            <person name="Bruns T.D."/>
            <person name="Grigoriev I.V."/>
        </authorList>
    </citation>
    <scope>NUCLEOTIDE SEQUENCE [LARGE SCALE GENOMIC DNA]</scope>
    <source>
        <strain evidence="2 3">CBS 144469</strain>
    </source>
</reference>
<accession>A0A8H6HLH0</accession>
<protein>
    <submittedName>
        <fullName evidence="2">Uncharacterized protein</fullName>
    </submittedName>
</protein>
<organism evidence="2 3">
    <name type="scientific">Ephemerocybe angulata</name>
    <dbReference type="NCBI Taxonomy" id="980116"/>
    <lineage>
        <taxon>Eukaryota</taxon>
        <taxon>Fungi</taxon>
        <taxon>Dikarya</taxon>
        <taxon>Basidiomycota</taxon>
        <taxon>Agaricomycotina</taxon>
        <taxon>Agaricomycetes</taxon>
        <taxon>Agaricomycetidae</taxon>
        <taxon>Agaricales</taxon>
        <taxon>Agaricineae</taxon>
        <taxon>Psathyrellaceae</taxon>
        <taxon>Ephemerocybe</taxon>
    </lineage>
</organism>
<evidence type="ECO:0000256" key="1">
    <source>
        <dbReference type="SAM" id="MobiDB-lite"/>
    </source>
</evidence>
<dbReference type="EMBL" id="JACGCI010000064">
    <property type="protein sequence ID" value="KAF6749199.1"/>
    <property type="molecule type" value="Genomic_DNA"/>
</dbReference>
<comment type="caution">
    <text evidence="2">The sequence shown here is derived from an EMBL/GenBank/DDBJ whole genome shotgun (WGS) entry which is preliminary data.</text>
</comment>
<feature type="region of interest" description="Disordered" evidence="1">
    <location>
        <begin position="28"/>
        <end position="47"/>
    </location>
</feature>
<keyword evidence="3" id="KW-1185">Reference proteome</keyword>
<dbReference type="Proteomes" id="UP000521943">
    <property type="component" value="Unassembled WGS sequence"/>
</dbReference>
<sequence>MWVLVAFYGIIDLHPVLPFYIELMSPSSASTAPSGTTTPSSSRSNHDIDGQCTSHIPVLDLLLIFPRPSPHRYFAECGKWDEAIDTFFNSDGDPTQLVSIAAATAGFDSHVVYADIPVPVSPAVNYPPGTVLGRDSILVWTHDGG</sequence>
<gene>
    <name evidence="2" type="ORF">DFP72DRAFT_1173611</name>
</gene>